<keyword evidence="6 9" id="KW-1133">Transmembrane helix</keyword>
<sequence>MSRVAKTPRRAAPGRPPAWRLLLRRARRAARPALYAAALLGAAGALAVGFHRQTATTAPGDSLAARGEWLGRLTAGLGLRVEKVVIEGRSNTPEPLVRAALGVARGDPLYGVSLDAARARLESLTWVQRAEVARYLPGTILVRLTERRPFAVWQNQGRFTLIDRAGREVADEGVANFKTLPLVVGADAPAHAALILDLLDKYPSLRARISALVRVGARRWTLHLGNGVDVLLPEGHEAEALARLMQLQATYDLLDRRLAIVDLRAPDRLVLRALGEATAPAAPGDAGALPTPPIPAPDIPAPGTPAPGTPPPSPHGESESAGRPT</sequence>
<keyword evidence="7 9" id="KW-0472">Membrane</keyword>
<dbReference type="Gene3D" id="3.10.20.310">
    <property type="entry name" value="membrane protein fhac"/>
    <property type="match status" value="1"/>
</dbReference>
<dbReference type="GO" id="GO:0005886">
    <property type="term" value="C:plasma membrane"/>
    <property type="evidence" value="ECO:0007669"/>
    <property type="project" value="UniProtKB-SubCell"/>
</dbReference>
<keyword evidence="4 9" id="KW-0132">Cell division</keyword>
<evidence type="ECO:0000256" key="2">
    <source>
        <dbReference type="ARBA" id="ARBA00022475"/>
    </source>
</evidence>
<dbReference type="InterPro" id="IPR045335">
    <property type="entry name" value="FtsQ_C_sf"/>
</dbReference>
<keyword evidence="2 9" id="KW-1003">Cell membrane</keyword>
<keyword evidence="5 9" id="KW-0812">Transmembrane</keyword>
<evidence type="ECO:0000256" key="10">
    <source>
        <dbReference type="SAM" id="MobiDB-lite"/>
    </source>
</evidence>
<dbReference type="PANTHER" id="PTHR35851:SF1">
    <property type="entry name" value="CELL DIVISION PROTEIN FTSQ"/>
    <property type="match status" value="1"/>
</dbReference>
<accession>A0A8J4HC92</accession>
<dbReference type="GO" id="GO:0043093">
    <property type="term" value="P:FtsZ-dependent cytokinesis"/>
    <property type="evidence" value="ECO:0007669"/>
    <property type="project" value="UniProtKB-UniRule"/>
</dbReference>
<evidence type="ECO:0000256" key="4">
    <source>
        <dbReference type="ARBA" id="ARBA00022618"/>
    </source>
</evidence>
<evidence type="ECO:0000256" key="8">
    <source>
        <dbReference type="ARBA" id="ARBA00023306"/>
    </source>
</evidence>
<comment type="caution">
    <text evidence="12">The sequence shown here is derived from an EMBL/GenBank/DDBJ whole genome shotgun (WGS) entry which is preliminary data.</text>
</comment>
<evidence type="ECO:0000259" key="11">
    <source>
        <dbReference type="PROSITE" id="PS51779"/>
    </source>
</evidence>
<dbReference type="AlphaFoldDB" id="A0A8J4HC92"/>
<dbReference type="InterPro" id="IPR034746">
    <property type="entry name" value="POTRA"/>
</dbReference>
<dbReference type="Pfam" id="PF03799">
    <property type="entry name" value="FtsQ_DivIB_C"/>
    <property type="match status" value="1"/>
</dbReference>
<proteinExistence type="inferred from homology"/>
<feature type="region of interest" description="Disordered" evidence="10">
    <location>
        <begin position="280"/>
        <end position="325"/>
    </location>
</feature>
<protein>
    <recommendedName>
        <fullName evidence="9">Cell division protein FtsQ</fullName>
    </recommendedName>
</protein>
<feature type="compositionally biased region" description="Basic and acidic residues" evidence="10">
    <location>
        <begin position="316"/>
        <end position="325"/>
    </location>
</feature>
<gene>
    <name evidence="9" type="primary">ftsQ</name>
    <name evidence="12" type="ORF">ENY07_08370</name>
</gene>
<dbReference type="PANTHER" id="PTHR35851">
    <property type="entry name" value="CELL DIVISION PROTEIN FTSQ"/>
    <property type="match status" value="1"/>
</dbReference>
<evidence type="ECO:0000256" key="1">
    <source>
        <dbReference type="ARBA" id="ARBA00004370"/>
    </source>
</evidence>
<organism evidence="12">
    <name type="scientific">Acidicaldus sp</name>
    <dbReference type="NCBI Taxonomy" id="1872105"/>
    <lineage>
        <taxon>Bacteria</taxon>
        <taxon>Pseudomonadati</taxon>
        <taxon>Pseudomonadota</taxon>
        <taxon>Alphaproteobacteria</taxon>
        <taxon>Acetobacterales</taxon>
        <taxon>Acetobacteraceae</taxon>
        <taxon>Acidicaldus</taxon>
    </lineage>
</organism>
<dbReference type="EMBL" id="DTQM01000167">
    <property type="protein sequence ID" value="HGC43216.1"/>
    <property type="molecule type" value="Genomic_DNA"/>
</dbReference>
<feature type="domain" description="POTRA" evidence="11">
    <location>
        <begin position="79"/>
        <end position="147"/>
    </location>
</feature>
<evidence type="ECO:0000256" key="7">
    <source>
        <dbReference type="ARBA" id="ARBA00023136"/>
    </source>
</evidence>
<dbReference type="Gene3D" id="3.40.50.11690">
    <property type="entry name" value="Cell division protein FtsQ/DivIB"/>
    <property type="match status" value="1"/>
</dbReference>
<name>A0A8J4HC92_9PROT</name>
<keyword evidence="8 9" id="KW-0131">Cell cycle</keyword>
<comment type="similarity">
    <text evidence="9">Belongs to the FtsQ/DivIB family. FtsQ subfamily.</text>
</comment>
<dbReference type="InterPro" id="IPR013685">
    <property type="entry name" value="POTRA_FtsQ_type"/>
</dbReference>
<evidence type="ECO:0000256" key="6">
    <source>
        <dbReference type="ARBA" id="ARBA00022989"/>
    </source>
</evidence>
<keyword evidence="3 9" id="KW-0997">Cell inner membrane</keyword>
<feature type="compositionally biased region" description="Pro residues" evidence="10">
    <location>
        <begin position="290"/>
        <end position="314"/>
    </location>
</feature>
<dbReference type="InterPro" id="IPR005548">
    <property type="entry name" value="Cell_div_FtsQ/DivIB_C"/>
</dbReference>
<evidence type="ECO:0000256" key="3">
    <source>
        <dbReference type="ARBA" id="ARBA00022519"/>
    </source>
</evidence>
<dbReference type="GO" id="GO:0090529">
    <property type="term" value="P:cell septum assembly"/>
    <property type="evidence" value="ECO:0007669"/>
    <property type="project" value="InterPro"/>
</dbReference>
<reference evidence="12" key="1">
    <citation type="journal article" date="2020" name="mSystems">
        <title>Genome- and Community-Level Interaction Insights into Carbon Utilization and Element Cycling Functions of Hydrothermarchaeota in Hydrothermal Sediment.</title>
        <authorList>
            <person name="Zhou Z."/>
            <person name="Liu Y."/>
            <person name="Xu W."/>
            <person name="Pan J."/>
            <person name="Luo Z.H."/>
            <person name="Li M."/>
        </authorList>
    </citation>
    <scope>NUCLEOTIDE SEQUENCE</scope>
    <source>
        <strain evidence="12">SpSt-997</strain>
    </source>
</reference>
<dbReference type="InterPro" id="IPR026579">
    <property type="entry name" value="FtsQ"/>
</dbReference>
<dbReference type="GO" id="GO:0032153">
    <property type="term" value="C:cell division site"/>
    <property type="evidence" value="ECO:0007669"/>
    <property type="project" value="UniProtKB-UniRule"/>
</dbReference>
<comment type="function">
    <text evidence="9">Essential cell division protein.</text>
</comment>
<comment type="subcellular location">
    <subcellularLocation>
        <location evidence="9">Cell inner membrane</location>
        <topology evidence="9">Single-pass type II membrane protein</topology>
    </subcellularLocation>
    <subcellularLocation>
        <location evidence="1">Membrane</location>
    </subcellularLocation>
    <text evidence="9">Localizes to the division septum.</text>
</comment>
<evidence type="ECO:0000256" key="5">
    <source>
        <dbReference type="ARBA" id="ARBA00022692"/>
    </source>
</evidence>
<dbReference type="HAMAP" id="MF_00911">
    <property type="entry name" value="FtsQ_subfam"/>
    <property type="match status" value="1"/>
</dbReference>
<dbReference type="PROSITE" id="PS51779">
    <property type="entry name" value="POTRA"/>
    <property type="match status" value="1"/>
</dbReference>
<dbReference type="Pfam" id="PF08478">
    <property type="entry name" value="POTRA_1"/>
    <property type="match status" value="1"/>
</dbReference>
<evidence type="ECO:0000313" key="12">
    <source>
        <dbReference type="EMBL" id="HGC43216.1"/>
    </source>
</evidence>
<evidence type="ECO:0000256" key="9">
    <source>
        <dbReference type="HAMAP-Rule" id="MF_00911"/>
    </source>
</evidence>
<feature type="compositionally biased region" description="Low complexity" evidence="10">
    <location>
        <begin position="280"/>
        <end position="289"/>
    </location>
</feature>